<comment type="caution">
    <text evidence="2">The sequence shown here is derived from an EMBL/GenBank/DDBJ whole genome shotgun (WGS) entry which is preliminary data.</text>
</comment>
<name>A0A4C1ZJ78_EUMVA</name>
<dbReference type="EMBL" id="BGZK01001965">
    <property type="protein sequence ID" value="GBP88911.1"/>
    <property type="molecule type" value="Genomic_DNA"/>
</dbReference>
<evidence type="ECO:0000256" key="1">
    <source>
        <dbReference type="SAM" id="MobiDB-lite"/>
    </source>
</evidence>
<evidence type="ECO:0000313" key="3">
    <source>
        <dbReference type="Proteomes" id="UP000299102"/>
    </source>
</evidence>
<gene>
    <name evidence="2" type="ORF">EVAR_67382_1</name>
</gene>
<protein>
    <submittedName>
        <fullName evidence="2">Uncharacterized protein</fullName>
    </submittedName>
</protein>
<evidence type="ECO:0000313" key="2">
    <source>
        <dbReference type="EMBL" id="GBP88911.1"/>
    </source>
</evidence>
<proteinExistence type="predicted"/>
<sequence length="75" mass="8417">MVEPTITETTILTGLVLTKASKNAEKLRYAPLTLCAHNERVRGTRPFHSGMVSPPKSERDRHKSERHASLPLEHS</sequence>
<reference evidence="2 3" key="1">
    <citation type="journal article" date="2019" name="Commun. Biol.">
        <title>The bagworm genome reveals a unique fibroin gene that provides high tensile strength.</title>
        <authorList>
            <person name="Kono N."/>
            <person name="Nakamura H."/>
            <person name="Ohtoshi R."/>
            <person name="Tomita M."/>
            <person name="Numata K."/>
            <person name="Arakawa K."/>
        </authorList>
    </citation>
    <scope>NUCLEOTIDE SEQUENCE [LARGE SCALE GENOMIC DNA]</scope>
</reference>
<dbReference type="AlphaFoldDB" id="A0A4C1ZJ78"/>
<dbReference type="Proteomes" id="UP000299102">
    <property type="component" value="Unassembled WGS sequence"/>
</dbReference>
<keyword evidence="3" id="KW-1185">Reference proteome</keyword>
<accession>A0A4C1ZJ78</accession>
<feature type="compositionally biased region" description="Basic and acidic residues" evidence="1">
    <location>
        <begin position="56"/>
        <end position="75"/>
    </location>
</feature>
<organism evidence="2 3">
    <name type="scientific">Eumeta variegata</name>
    <name type="common">Bagworm moth</name>
    <name type="synonym">Eumeta japonica</name>
    <dbReference type="NCBI Taxonomy" id="151549"/>
    <lineage>
        <taxon>Eukaryota</taxon>
        <taxon>Metazoa</taxon>
        <taxon>Ecdysozoa</taxon>
        <taxon>Arthropoda</taxon>
        <taxon>Hexapoda</taxon>
        <taxon>Insecta</taxon>
        <taxon>Pterygota</taxon>
        <taxon>Neoptera</taxon>
        <taxon>Endopterygota</taxon>
        <taxon>Lepidoptera</taxon>
        <taxon>Glossata</taxon>
        <taxon>Ditrysia</taxon>
        <taxon>Tineoidea</taxon>
        <taxon>Psychidae</taxon>
        <taxon>Oiketicinae</taxon>
        <taxon>Eumeta</taxon>
    </lineage>
</organism>
<feature type="region of interest" description="Disordered" evidence="1">
    <location>
        <begin position="43"/>
        <end position="75"/>
    </location>
</feature>